<evidence type="ECO:0000313" key="11">
    <source>
        <dbReference type="Proteomes" id="UP000013909"/>
    </source>
</evidence>
<keyword evidence="3 7" id="KW-1134">Transmembrane beta strand</keyword>
<dbReference type="GO" id="GO:0009279">
    <property type="term" value="C:cell outer membrane"/>
    <property type="evidence" value="ECO:0007669"/>
    <property type="project" value="UniProtKB-SubCell"/>
</dbReference>
<dbReference type="Pfam" id="PF07715">
    <property type="entry name" value="Plug"/>
    <property type="match status" value="1"/>
</dbReference>
<dbReference type="InterPro" id="IPR036942">
    <property type="entry name" value="Beta-barrel_TonB_sf"/>
</dbReference>
<keyword evidence="4 7" id="KW-0812">Transmembrane</keyword>
<dbReference type="Proteomes" id="UP000013909">
    <property type="component" value="Unassembled WGS sequence"/>
</dbReference>
<dbReference type="NCBIfam" id="TIGR04056">
    <property type="entry name" value="OMP_RagA_SusC"/>
    <property type="match status" value="1"/>
</dbReference>
<dbReference type="Gene3D" id="2.40.170.20">
    <property type="entry name" value="TonB-dependent receptor, beta-barrel domain"/>
    <property type="match status" value="1"/>
</dbReference>
<dbReference type="InterPro" id="IPR039426">
    <property type="entry name" value="TonB-dep_rcpt-like"/>
</dbReference>
<organism evidence="10 11">
    <name type="scientific">Lunatimonas lonarensis</name>
    <dbReference type="NCBI Taxonomy" id="1232681"/>
    <lineage>
        <taxon>Bacteria</taxon>
        <taxon>Pseudomonadati</taxon>
        <taxon>Bacteroidota</taxon>
        <taxon>Cytophagia</taxon>
        <taxon>Cytophagales</taxon>
        <taxon>Cyclobacteriaceae</taxon>
    </lineage>
</organism>
<dbReference type="InterPro" id="IPR012910">
    <property type="entry name" value="Plug_dom"/>
</dbReference>
<name>R7ZYU5_9BACT</name>
<evidence type="ECO:0000256" key="8">
    <source>
        <dbReference type="SAM" id="MobiDB-lite"/>
    </source>
</evidence>
<proteinExistence type="inferred from homology"/>
<dbReference type="InterPro" id="IPR023997">
    <property type="entry name" value="TonB-dep_OMP_SusC/RagA_CS"/>
</dbReference>
<evidence type="ECO:0000256" key="3">
    <source>
        <dbReference type="ARBA" id="ARBA00022452"/>
    </source>
</evidence>
<dbReference type="PATRIC" id="fig|1288963.3.peg.264"/>
<dbReference type="PROSITE" id="PS52016">
    <property type="entry name" value="TONB_DEPENDENT_REC_3"/>
    <property type="match status" value="1"/>
</dbReference>
<protein>
    <submittedName>
        <fullName evidence="10">TonB-dependent receptor</fullName>
    </submittedName>
</protein>
<keyword evidence="11" id="KW-1185">Reference proteome</keyword>
<dbReference type="NCBIfam" id="TIGR04057">
    <property type="entry name" value="SusC_RagA_signa"/>
    <property type="match status" value="1"/>
</dbReference>
<comment type="similarity">
    <text evidence="7">Belongs to the TonB-dependent receptor family.</text>
</comment>
<dbReference type="FunFam" id="2.170.130.10:FF:000003">
    <property type="entry name" value="SusC/RagA family TonB-linked outer membrane protein"/>
    <property type="match status" value="1"/>
</dbReference>
<feature type="region of interest" description="Disordered" evidence="8">
    <location>
        <begin position="959"/>
        <end position="989"/>
    </location>
</feature>
<comment type="caution">
    <text evidence="10">The sequence shown here is derived from an EMBL/GenBank/DDBJ whole genome shotgun (WGS) entry which is preliminary data.</text>
</comment>
<dbReference type="EMBL" id="AQHR01000010">
    <property type="protein sequence ID" value="EON79260.1"/>
    <property type="molecule type" value="Genomic_DNA"/>
</dbReference>
<comment type="subcellular location">
    <subcellularLocation>
        <location evidence="1 7">Cell outer membrane</location>
        <topology evidence="1 7">Multi-pass membrane protein</topology>
    </subcellularLocation>
</comment>
<dbReference type="STRING" id="1232681.ADIS_0265"/>
<keyword evidence="10" id="KW-0675">Receptor</keyword>
<keyword evidence="5 7" id="KW-0472">Membrane</keyword>
<dbReference type="SUPFAM" id="SSF49464">
    <property type="entry name" value="Carboxypeptidase regulatory domain-like"/>
    <property type="match status" value="1"/>
</dbReference>
<evidence type="ECO:0000256" key="5">
    <source>
        <dbReference type="ARBA" id="ARBA00023136"/>
    </source>
</evidence>
<dbReference type="AlphaFoldDB" id="R7ZYU5"/>
<keyword evidence="6 7" id="KW-0998">Cell outer membrane</keyword>
<evidence type="ECO:0000256" key="1">
    <source>
        <dbReference type="ARBA" id="ARBA00004571"/>
    </source>
</evidence>
<keyword evidence="2 7" id="KW-0813">Transport</keyword>
<evidence type="ECO:0000256" key="7">
    <source>
        <dbReference type="PROSITE-ProRule" id="PRU01360"/>
    </source>
</evidence>
<feature type="domain" description="TonB-dependent receptor plug" evidence="9">
    <location>
        <begin position="262"/>
        <end position="368"/>
    </location>
</feature>
<dbReference type="SUPFAM" id="SSF56935">
    <property type="entry name" value="Porins"/>
    <property type="match status" value="1"/>
</dbReference>
<dbReference type="InterPro" id="IPR008969">
    <property type="entry name" value="CarboxyPept-like_regulatory"/>
</dbReference>
<dbReference type="FunFam" id="2.60.40.1120:FF:000003">
    <property type="entry name" value="Outer membrane protein Omp121"/>
    <property type="match status" value="1"/>
</dbReference>
<accession>R7ZYU5</accession>
<dbReference type="Gene3D" id="2.170.130.10">
    <property type="entry name" value="TonB-dependent receptor, plug domain"/>
    <property type="match status" value="1"/>
</dbReference>
<dbReference type="Pfam" id="PF13715">
    <property type="entry name" value="CarbopepD_reg_2"/>
    <property type="match status" value="1"/>
</dbReference>
<dbReference type="InterPro" id="IPR037066">
    <property type="entry name" value="Plug_dom_sf"/>
</dbReference>
<evidence type="ECO:0000256" key="2">
    <source>
        <dbReference type="ARBA" id="ARBA00022448"/>
    </source>
</evidence>
<feature type="compositionally biased region" description="Basic and acidic residues" evidence="8">
    <location>
        <begin position="970"/>
        <end position="989"/>
    </location>
</feature>
<dbReference type="InterPro" id="IPR023996">
    <property type="entry name" value="TonB-dep_OMP_SusC/RagA"/>
</dbReference>
<dbReference type="Gene3D" id="2.60.40.1120">
    <property type="entry name" value="Carboxypeptidase-like, regulatory domain"/>
    <property type="match status" value="1"/>
</dbReference>
<sequence length="1162" mass="129175">MLEQPWPVMAHNAETAISVWVNICLNNWHRPNKPSKFMKKNILKHVLHMTRLFSIAFLFQCLTMSLLLAWNGNAQVKNIEDVMVTLSLEDAKIESVFRELERSTGFNFVFTNKELRDVPSVEVSSDSNSLYNVLLSLAKQTNLTFKQVDYNIHVKKTKNSASVLIEEKAENISVSGTVTDQNGEPMPGVTVLIEGTSTGTVTDIDGRYSLNAESGSVLVFSFVGYVNQRKMVGTSGIIDVSMVEDSSSLDEVVVVGYGTQKKVNVIGSVSQISNQNIENRPVTQLSQAITGQIPGVTVIQRTGRPGESGGSIRVRGVGSFGATPDALVLIDGIPGNMNDINPEDVQSISVLKDASSAAIYGARAANGVILVTTKDGKSSQLSVSYNGYVGFNQPTQFPDFVDSWDYARMFNIASESNSFSPEEIERFRRQDDPDNYPNTRFLDEVFSRRGFQTGHTVTINGGNDAHKYFLSGGILNQDGLIEKNNFKRYNFRLNLISDLGKNFKLNTRVFGSQEERNEPQATANRGGDMANQLIANAVRYPAIFLGQASNGDFGVGPETSGTPVSWLQSASYLRNPRTRAGINMKLDWNPLEGLTFSAIGGYTFALLEQRSYLASQRLNDDVFHGQSYLNQFSNKEIFQTTQFLGEYAKQINQNSFGILLGYSFENQMDSFFNGYRQDFPSNDYTVLDMGGVDNQRVGGFDEEWAIQSVFSRFRYSYADKYLFESTVRYDGSSRFPENNKYAFFPSMAVGWRISDEGFLQGASWLSDMKLKASWGVLGNQNIGNYPYQTVLSSGRDYPFGGVMATGAAYSVFMDQNIRWESTETIDFGLETVFFDGKLSADITYFDRHTRDILFRPTGSVSSVLGVQISEVNTGEVRNSGLEFDMMHRNQVGGFKYAIGGNFTITDNEVLSLGLGNVQQPNGMVGNGSNLFVGFPMEMYYGYKSDGVFLNAEDIQGWANQSPVTPNPRPGDIRYKDLSGPDGVPDGRIDPTYDRTYLGSRIPRYTFGINFNASYKSFDLAVFGQGVTGVSGLLDGYAGWAFFNLGNIQRWQMDGRFDPENPVRYPNYPRLEEITNAGTPNTVLSDFWVVDASYFRIKNLQVGYTLPTSFQKRVGLQNARIYLSGENVLSLSGYWPGWDPEINSGGAYYPILATYTMGVNLRF</sequence>
<evidence type="ECO:0000256" key="6">
    <source>
        <dbReference type="ARBA" id="ARBA00023237"/>
    </source>
</evidence>
<evidence type="ECO:0000256" key="4">
    <source>
        <dbReference type="ARBA" id="ARBA00022692"/>
    </source>
</evidence>
<gene>
    <name evidence="10" type="ORF">ADIS_0265</name>
</gene>
<reference evidence="10 11" key="1">
    <citation type="submission" date="2013-02" db="EMBL/GenBank/DDBJ databases">
        <title>A novel strain isolated from Lonar lake, Maharashtra, India.</title>
        <authorList>
            <person name="Singh A."/>
        </authorList>
    </citation>
    <scope>NUCLEOTIDE SEQUENCE [LARGE SCALE GENOMIC DNA]</scope>
    <source>
        <strain evidence="10 11">AK24</strain>
    </source>
</reference>
<evidence type="ECO:0000313" key="10">
    <source>
        <dbReference type="EMBL" id="EON79260.1"/>
    </source>
</evidence>
<evidence type="ECO:0000259" key="9">
    <source>
        <dbReference type="Pfam" id="PF07715"/>
    </source>
</evidence>